<proteinExistence type="predicted"/>
<evidence type="ECO:0000313" key="2">
    <source>
        <dbReference type="Proteomes" id="UP000004835"/>
    </source>
</evidence>
<reference evidence="1 2" key="1">
    <citation type="submission" date="2011-01" db="EMBL/GenBank/DDBJ databases">
        <authorList>
            <person name="Muzny D."/>
            <person name="Qin X."/>
            <person name="Deng J."/>
            <person name="Jiang H."/>
            <person name="Liu Y."/>
            <person name="Qu J."/>
            <person name="Song X.-Z."/>
            <person name="Zhang L."/>
            <person name="Thornton R."/>
            <person name="Coyle M."/>
            <person name="Francisco L."/>
            <person name="Jackson L."/>
            <person name="Javaid M."/>
            <person name="Korchina V."/>
            <person name="Kovar C."/>
            <person name="Mata R."/>
            <person name="Mathew T."/>
            <person name="Ngo R."/>
            <person name="Nguyen L."/>
            <person name="Nguyen N."/>
            <person name="Okwuonu G."/>
            <person name="Ongeri F."/>
            <person name="Pham C."/>
            <person name="Simmons D."/>
            <person name="Wilczek-Boney K."/>
            <person name="Hale W."/>
            <person name="Jakkamsetti A."/>
            <person name="Pham P."/>
            <person name="Ruth R."/>
            <person name="San Lucas F."/>
            <person name="Warren J."/>
            <person name="Zhang J."/>
            <person name="Zhao Z."/>
            <person name="Zhou C."/>
            <person name="Zhu D."/>
            <person name="Lee S."/>
            <person name="Bess C."/>
            <person name="Blankenburg K."/>
            <person name="Forbes L."/>
            <person name="Fu Q."/>
            <person name="Gubbala S."/>
            <person name="Hirani K."/>
            <person name="Jayaseelan J.C."/>
            <person name="Lara F."/>
            <person name="Munidasa M."/>
            <person name="Palculict T."/>
            <person name="Patil S."/>
            <person name="Pu L.-L."/>
            <person name="Saada N."/>
            <person name="Tang L."/>
            <person name="Weissenberger G."/>
            <person name="Zhu Y."/>
            <person name="Hemphill L."/>
            <person name="Shang Y."/>
            <person name="Youmans B."/>
            <person name="Ayvaz T."/>
            <person name="Ross M."/>
            <person name="Santibanez J."/>
            <person name="Aqrawi P."/>
            <person name="Gross S."/>
            <person name="Joshi V."/>
            <person name="Fowler G."/>
            <person name="Nazareth L."/>
            <person name="Reid J."/>
            <person name="Worley K."/>
            <person name="Petrosino J."/>
            <person name="Highlander S."/>
            <person name="Gibbs R."/>
        </authorList>
    </citation>
    <scope>NUCLEOTIDE SEQUENCE [LARGE SCALE GENOMIC DNA]</scope>
    <source>
        <strain evidence="1 2">ATCC 12755</strain>
    </source>
</reference>
<dbReference type="AlphaFoldDB" id="F0EMJ1"/>
<dbReference type="EMBL" id="AEWT01000026">
    <property type="protein sequence ID" value="EGC68721.1"/>
    <property type="molecule type" value="Genomic_DNA"/>
</dbReference>
<dbReference type="Proteomes" id="UP000004835">
    <property type="component" value="Unassembled WGS sequence"/>
</dbReference>
<protein>
    <submittedName>
        <fullName evidence="1">Uncharacterized protein</fullName>
    </submittedName>
</protein>
<evidence type="ECO:0000313" key="1">
    <source>
        <dbReference type="EMBL" id="EGC68721.1"/>
    </source>
</evidence>
<sequence length="41" mass="4848">MQKNKQVQKSSKEKSLDPLNLFVFFIYLRKNVAYSPADKEN</sequence>
<accession>F0EMJ1</accession>
<name>F0EMJ1_ENTCA</name>
<organism evidence="1 2">
    <name type="scientific">Enterococcus casseliflavus ATCC 12755</name>
    <dbReference type="NCBI Taxonomy" id="888066"/>
    <lineage>
        <taxon>Bacteria</taxon>
        <taxon>Bacillati</taxon>
        <taxon>Bacillota</taxon>
        <taxon>Bacilli</taxon>
        <taxon>Lactobacillales</taxon>
        <taxon>Enterococcaceae</taxon>
        <taxon>Enterococcus</taxon>
    </lineage>
</organism>
<comment type="caution">
    <text evidence="1">The sequence shown here is derived from an EMBL/GenBank/DDBJ whole genome shotgun (WGS) entry which is preliminary data.</text>
</comment>
<dbReference type="HOGENOM" id="CLU_3269442_0_0_9"/>
<gene>
    <name evidence="1" type="ORF">HMPREF9087_2710</name>
</gene>